<keyword evidence="4" id="KW-0235">DNA replication</keyword>
<evidence type="ECO:0000256" key="6">
    <source>
        <dbReference type="ARBA" id="ARBA00023004"/>
    </source>
</evidence>
<dbReference type="GO" id="GO:0006270">
    <property type="term" value="P:DNA replication initiation"/>
    <property type="evidence" value="ECO:0007669"/>
    <property type="project" value="TreeGrafter"/>
</dbReference>
<dbReference type="PANTHER" id="PTHR10537:SF4">
    <property type="entry name" value="DNA PRIMASE LARGE SUBUNIT"/>
    <property type="match status" value="1"/>
</dbReference>
<evidence type="ECO:0000256" key="5">
    <source>
        <dbReference type="ARBA" id="ARBA00022723"/>
    </source>
</evidence>
<sequence>MSFFYLTPVKGDLPVHLLEVILLNRVEHLKTILTDKPMIYNEYVVEGSIYDNVGHFTLCVILILCEDREFTEYILKSELELFKRRLTSLSAYELRSFAKKILRSIKKHDKVPKVIESLQILCQHLMLKEVAQHICSVHNSDCTVHSIRLNFTQCLRLVARRQVEITNGVATVPCGRWLQYIISLFRENLINRINNTDVTPLKSDVRIMELLHKIKKDYNLSKVKPNVLLSKDVDSASRFFPPCMLNLHQNLRRRHRLSHTQRFHYSLFLKDIGMPIEESVEFWRAEYRLHPNGHHSCCHNWEKDEKKYVYGIRHMYGLEGSRRNYPSVNCSTIQSIDSACSEGGCPFKSFDYQKMVPLLKNCSEPVLSQIIELKKKRLYTNALLFTIFDPILGIEAKDYSLADIDSTLSLFEDFDTTMISRSFGKKQPDRLAFLTKEYRFISLLSAFVGFKFPATQQSDSHAAERGPEDEPGTGVPPPTDETSIPYGAQPAPYIEAGDGLESNTALIC</sequence>
<feature type="domain" description="DNA primase large subunit C-terminal" evidence="9">
    <location>
        <begin position="237"/>
        <end position="382"/>
    </location>
</feature>
<evidence type="ECO:0000256" key="4">
    <source>
        <dbReference type="ARBA" id="ARBA00022705"/>
    </source>
</evidence>
<evidence type="ECO:0000259" key="9">
    <source>
        <dbReference type="Pfam" id="PF04104"/>
    </source>
</evidence>
<dbReference type="Pfam" id="PF26466">
    <property type="entry name" value="DNA_primase_lrg_N"/>
    <property type="match status" value="1"/>
</dbReference>
<dbReference type="AlphaFoldDB" id="A0A2H1VQ14"/>
<dbReference type="PANTHER" id="PTHR10537">
    <property type="entry name" value="DNA PRIMASE LARGE SUBUNIT"/>
    <property type="match status" value="1"/>
</dbReference>
<evidence type="ECO:0000256" key="1">
    <source>
        <dbReference type="ARBA" id="ARBA00001966"/>
    </source>
</evidence>
<keyword evidence="2" id="KW-0004">4Fe-4S</keyword>
<keyword evidence="6" id="KW-0408">Iron</keyword>
<evidence type="ECO:0000256" key="7">
    <source>
        <dbReference type="ARBA" id="ARBA00023014"/>
    </source>
</evidence>
<evidence type="ECO:0000256" key="2">
    <source>
        <dbReference type="ARBA" id="ARBA00022485"/>
    </source>
</evidence>
<dbReference type="GO" id="GO:0005658">
    <property type="term" value="C:alpha DNA polymerase:primase complex"/>
    <property type="evidence" value="ECO:0007669"/>
    <property type="project" value="TreeGrafter"/>
</dbReference>
<dbReference type="GO" id="GO:0046872">
    <property type="term" value="F:metal ion binding"/>
    <property type="evidence" value="ECO:0007669"/>
    <property type="project" value="UniProtKB-KW"/>
</dbReference>
<keyword evidence="7" id="KW-0411">Iron-sulfur</keyword>
<dbReference type="EMBL" id="ODYU01003477">
    <property type="protein sequence ID" value="SOQ42324.1"/>
    <property type="molecule type" value="Genomic_DNA"/>
</dbReference>
<protein>
    <submittedName>
        <fullName evidence="10">SFRICE_007976</fullName>
    </submittedName>
</protein>
<evidence type="ECO:0000256" key="8">
    <source>
        <dbReference type="SAM" id="MobiDB-lite"/>
    </source>
</evidence>
<feature type="region of interest" description="Disordered" evidence="8">
    <location>
        <begin position="458"/>
        <end position="496"/>
    </location>
</feature>
<comment type="cofactor">
    <cofactor evidence="1">
        <name>[4Fe-4S] cluster</name>
        <dbReference type="ChEBI" id="CHEBI:49883"/>
    </cofactor>
</comment>
<name>A0A2H1VQ14_SPOFR</name>
<dbReference type="Pfam" id="PF04104">
    <property type="entry name" value="DNA_primase_lrg"/>
    <property type="match status" value="1"/>
</dbReference>
<organism evidence="10">
    <name type="scientific">Spodoptera frugiperda</name>
    <name type="common">Fall armyworm</name>
    <dbReference type="NCBI Taxonomy" id="7108"/>
    <lineage>
        <taxon>Eukaryota</taxon>
        <taxon>Metazoa</taxon>
        <taxon>Ecdysozoa</taxon>
        <taxon>Arthropoda</taxon>
        <taxon>Hexapoda</taxon>
        <taxon>Insecta</taxon>
        <taxon>Pterygota</taxon>
        <taxon>Neoptera</taxon>
        <taxon>Endopterygota</taxon>
        <taxon>Lepidoptera</taxon>
        <taxon>Glossata</taxon>
        <taxon>Ditrysia</taxon>
        <taxon>Noctuoidea</taxon>
        <taxon>Noctuidae</taxon>
        <taxon>Amphipyrinae</taxon>
        <taxon>Spodoptera</taxon>
    </lineage>
</organism>
<evidence type="ECO:0000256" key="3">
    <source>
        <dbReference type="ARBA" id="ARBA00022515"/>
    </source>
</evidence>
<keyword evidence="5" id="KW-0479">Metal-binding</keyword>
<accession>A0A2H1VQ14</accession>
<gene>
    <name evidence="10" type="ORF">SFRICE_007976</name>
</gene>
<reference evidence="10" key="1">
    <citation type="submission" date="2016-07" db="EMBL/GenBank/DDBJ databases">
        <authorList>
            <person name="Bretaudeau A."/>
        </authorList>
    </citation>
    <scope>NUCLEOTIDE SEQUENCE</scope>
    <source>
        <strain evidence="10">Rice</strain>
        <tissue evidence="10">Whole body</tissue>
    </source>
</reference>
<dbReference type="InterPro" id="IPR007238">
    <property type="entry name" value="DNA_primase_lsu_euk/arc"/>
</dbReference>
<dbReference type="GO" id="GO:0051539">
    <property type="term" value="F:4 iron, 4 sulfur cluster binding"/>
    <property type="evidence" value="ECO:0007669"/>
    <property type="project" value="UniProtKB-KW"/>
</dbReference>
<keyword evidence="3" id="KW-0639">Primosome</keyword>
<proteinExistence type="predicted"/>
<dbReference type="Gene3D" id="1.20.930.80">
    <property type="match status" value="1"/>
</dbReference>
<dbReference type="GO" id="GO:0006269">
    <property type="term" value="P:DNA replication, synthesis of primer"/>
    <property type="evidence" value="ECO:0007669"/>
    <property type="project" value="UniProtKB-KW"/>
</dbReference>
<dbReference type="InterPro" id="IPR058560">
    <property type="entry name" value="DNA_primase_C"/>
</dbReference>
<evidence type="ECO:0000313" key="10">
    <source>
        <dbReference type="EMBL" id="SOQ42324.1"/>
    </source>
</evidence>